<proteinExistence type="predicted"/>
<sequence>MLFENELIRCLVGIVGLVFLLYGGFFLLCVSFIAWTVVRIPQLERILEEEKDAHRKKVLTKKVNAWRDTYRVMQKVNQEMSGVDMPPQALLRALLIKRPHLMTRSLLFCFLGTASLLWAFGYFG</sequence>
<feature type="transmembrane region" description="Helical" evidence="1">
    <location>
        <begin position="12"/>
        <end position="38"/>
    </location>
</feature>
<feature type="transmembrane region" description="Helical" evidence="1">
    <location>
        <begin position="105"/>
        <end position="123"/>
    </location>
</feature>
<evidence type="ECO:0000313" key="3">
    <source>
        <dbReference type="Proteomes" id="UP000176493"/>
    </source>
</evidence>
<name>A0A1G2MHM7_9BACT</name>
<gene>
    <name evidence="2" type="ORF">A2W52_01800</name>
</gene>
<evidence type="ECO:0000256" key="1">
    <source>
        <dbReference type="SAM" id="Phobius"/>
    </source>
</evidence>
<keyword evidence="1" id="KW-0812">Transmembrane</keyword>
<accession>A0A1G2MHM7</accession>
<dbReference type="Proteomes" id="UP000176493">
    <property type="component" value="Unassembled WGS sequence"/>
</dbReference>
<organism evidence="2 3">
    <name type="scientific">Candidatus Taylorbacteria bacterium RIFCSPHIGHO2_02_49_25</name>
    <dbReference type="NCBI Taxonomy" id="1802305"/>
    <lineage>
        <taxon>Bacteria</taxon>
        <taxon>Candidatus Tayloriibacteriota</taxon>
    </lineage>
</organism>
<dbReference type="AlphaFoldDB" id="A0A1G2MHM7"/>
<evidence type="ECO:0000313" key="2">
    <source>
        <dbReference type="EMBL" id="OHA23430.1"/>
    </source>
</evidence>
<keyword evidence="1" id="KW-0472">Membrane</keyword>
<comment type="caution">
    <text evidence="2">The sequence shown here is derived from an EMBL/GenBank/DDBJ whole genome shotgun (WGS) entry which is preliminary data.</text>
</comment>
<reference evidence="2 3" key="1">
    <citation type="journal article" date="2016" name="Nat. Commun.">
        <title>Thousands of microbial genomes shed light on interconnected biogeochemical processes in an aquifer system.</title>
        <authorList>
            <person name="Anantharaman K."/>
            <person name="Brown C.T."/>
            <person name="Hug L.A."/>
            <person name="Sharon I."/>
            <person name="Castelle C.J."/>
            <person name="Probst A.J."/>
            <person name="Thomas B.C."/>
            <person name="Singh A."/>
            <person name="Wilkins M.J."/>
            <person name="Karaoz U."/>
            <person name="Brodie E.L."/>
            <person name="Williams K.H."/>
            <person name="Hubbard S.S."/>
            <person name="Banfield J.F."/>
        </authorList>
    </citation>
    <scope>NUCLEOTIDE SEQUENCE [LARGE SCALE GENOMIC DNA]</scope>
</reference>
<dbReference type="EMBL" id="MHRJ01000006">
    <property type="protein sequence ID" value="OHA23430.1"/>
    <property type="molecule type" value="Genomic_DNA"/>
</dbReference>
<keyword evidence="1" id="KW-1133">Transmembrane helix</keyword>
<protein>
    <submittedName>
        <fullName evidence="2">Uncharacterized protein</fullName>
    </submittedName>
</protein>